<protein>
    <submittedName>
        <fullName evidence="2">Uncharacterized protein</fullName>
    </submittedName>
</protein>
<keyword evidence="1" id="KW-1133">Transmembrane helix</keyword>
<evidence type="ECO:0000313" key="2">
    <source>
        <dbReference type="EMBL" id="KKK97565.1"/>
    </source>
</evidence>
<keyword evidence="1" id="KW-0472">Membrane</keyword>
<sequence length="30" mass="3362">MKNSIFSRFVLGYGILMLVVVLMVISFGLN</sequence>
<organism evidence="2">
    <name type="scientific">marine sediment metagenome</name>
    <dbReference type="NCBI Taxonomy" id="412755"/>
    <lineage>
        <taxon>unclassified sequences</taxon>
        <taxon>metagenomes</taxon>
        <taxon>ecological metagenomes</taxon>
    </lineage>
</organism>
<keyword evidence="1" id="KW-0812">Transmembrane</keyword>
<reference evidence="2" key="1">
    <citation type="journal article" date="2015" name="Nature">
        <title>Complex archaea that bridge the gap between prokaryotes and eukaryotes.</title>
        <authorList>
            <person name="Spang A."/>
            <person name="Saw J.H."/>
            <person name="Jorgensen S.L."/>
            <person name="Zaremba-Niedzwiedzka K."/>
            <person name="Martijn J."/>
            <person name="Lind A.E."/>
            <person name="van Eijk R."/>
            <person name="Schleper C."/>
            <person name="Guy L."/>
            <person name="Ettema T.J."/>
        </authorList>
    </citation>
    <scope>NUCLEOTIDE SEQUENCE</scope>
</reference>
<feature type="non-terminal residue" evidence="2">
    <location>
        <position position="30"/>
    </location>
</feature>
<gene>
    <name evidence="2" type="ORF">LCGC14_2651470</name>
</gene>
<name>A0A0F9AGZ7_9ZZZZ</name>
<evidence type="ECO:0000256" key="1">
    <source>
        <dbReference type="SAM" id="Phobius"/>
    </source>
</evidence>
<dbReference type="EMBL" id="LAZR01045994">
    <property type="protein sequence ID" value="KKK97565.1"/>
    <property type="molecule type" value="Genomic_DNA"/>
</dbReference>
<comment type="caution">
    <text evidence="2">The sequence shown here is derived from an EMBL/GenBank/DDBJ whole genome shotgun (WGS) entry which is preliminary data.</text>
</comment>
<proteinExistence type="predicted"/>
<accession>A0A0F9AGZ7</accession>
<feature type="transmembrane region" description="Helical" evidence="1">
    <location>
        <begin position="9"/>
        <end position="29"/>
    </location>
</feature>
<dbReference type="AlphaFoldDB" id="A0A0F9AGZ7"/>